<gene>
    <name evidence="1" type="ORF">SMTD_LOCUS9073</name>
</gene>
<accession>A0A183P3Y7</accession>
<organism evidence="1 2">
    <name type="scientific">Schistosoma mattheei</name>
    <dbReference type="NCBI Taxonomy" id="31246"/>
    <lineage>
        <taxon>Eukaryota</taxon>
        <taxon>Metazoa</taxon>
        <taxon>Spiralia</taxon>
        <taxon>Lophotrochozoa</taxon>
        <taxon>Platyhelminthes</taxon>
        <taxon>Trematoda</taxon>
        <taxon>Digenea</taxon>
        <taxon>Strigeidida</taxon>
        <taxon>Schistosomatoidea</taxon>
        <taxon>Schistosomatidae</taxon>
        <taxon>Schistosoma</taxon>
    </lineage>
</organism>
<evidence type="ECO:0000313" key="1">
    <source>
        <dbReference type="EMBL" id="VDP47999.1"/>
    </source>
</evidence>
<evidence type="ECO:0000313" key="2">
    <source>
        <dbReference type="Proteomes" id="UP000269396"/>
    </source>
</evidence>
<dbReference type="Proteomes" id="UP000269396">
    <property type="component" value="Unassembled WGS sequence"/>
</dbReference>
<keyword evidence="2" id="KW-1185">Reference proteome</keyword>
<dbReference type="AlphaFoldDB" id="A0A183P3Y7"/>
<proteinExistence type="predicted"/>
<reference evidence="1 2" key="1">
    <citation type="submission" date="2018-11" db="EMBL/GenBank/DDBJ databases">
        <authorList>
            <consortium name="Pathogen Informatics"/>
        </authorList>
    </citation>
    <scope>NUCLEOTIDE SEQUENCE [LARGE SCALE GENOMIC DNA]</scope>
    <source>
        <strain>Denwood</strain>
        <strain evidence="2">Zambia</strain>
    </source>
</reference>
<dbReference type="EMBL" id="UZAL01029408">
    <property type="protein sequence ID" value="VDP47999.1"/>
    <property type="molecule type" value="Genomic_DNA"/>
</dbReference>
<name>A0A183P3Y7_9TREM</name>
<sequence length="81" mass="9173">METSTSEEEHRTQSTGWEQLDDLDFADNLDLLSHTHQQMRMKINSVAAASASVGFNIHKEKANSSNTTQRTPIQLQLMEKL</sequence>
<protein>
    <submittedName>
        <fullName evidence="1">Uncharacterized protein</fullName>
    </submittedName>
</protein>